<gene>
    <name evidence="2" type="ORF">F511_38254</name>
</gene>
<dbReference type="EMBL" id="KQ991111">
    <property type="protein sequence ID" value="KZV52316.1"/>
    <property type="molecule type" value="Genomic_DNA"/>
</dbReference>
<dbReference type="AlphaFoldDB" id="A0A2Z7D5B8"/>
<dbReference type="Proteomes" id="UP000250235">
    <property type="component" value="Unassembled WGS sequence"/>
</dbReference>
<evidence type="ECO:0000313" key="3">
    <source>
        <dbReference type="Proteomes" id="UP000250235"/>
    </source>
</evidence>
<accession>A0A2Z7D5B8</accession>
<name>A0A2Z7D5B8_9LAMI</name>
<sequence length="59" mass="6746">MPARREREHGTRPLSGTPMRRRLEIAKTSPNLACIEDERQYRAPHLPGSLVISRYETSG</sequence>
<keyword evidence="3" id="KW-1185">Reference proteome</keyword>
<reference evidence="2 3" key="1">
    <citation type="journal article" date="2015" name="Proc. Natl. Acad. Sci. U.S.A.">
        <title>The resurrection genome of Boea hygrometrica: A blueprint for survival of dehydration.</title>
        <authorList>
            <person name="Xiao L."/>
            <person name="Yang G."/>
            <person name="Zhang L."/>
            <person name="Yang X."/>
            <person name="Zhao S."/>
            <person name="Ji Z."/>
            <person name="Zhou Q."/>
            <person name="Hu M."/>
            <person name="Wang Y."/>
            <person name="Chen M."/>
            <person name="Xu Y."/>
            <person name="Jin H."/>
            <person name="Xiao X."/>
            <person name="Hu G."/>
            <person name="Bao F."/>
            <person name="Hu Y."/>
            <person name="Wan P."/>
            <person name="Li L."/>
            <person name="Deng X."/>
            <person name="Kuang T."/>
            <person name="Xiang C."/>
            <person name="Zhu J.K."/>
            <person name="Oliver M.J."/>
            <person name="He Y."/>
        </authorList>
    </citation>
    <scope>NUCLEOTIDE SEQUENCE [LARGE SCALE GENOMIC DNA]</scope>
    <source>
        <strain evidence="3">cv. XS01</strain>
    </source>
</reference>
<proteinExistence type="predicted"/>
<feature type="compositionally biased region" description="Basic and acidic residues" evidence="1">
    <location>
        <begin position="1"/>
        <end position="11"/>
    </location>
</feature>
<evidence type="ECO:0000256" key="1">
    <source>
        <dbReference type="SAM" id="MobiDB-lite"/>
    </source>
</evidence>
<protein>
    <submittedName>
        <fullName evidence="2">Uncharacterized protein</fullName>
    </submittedName>
</protein>
<feature type="region of interest" description="Disordered" evidence="1">
    <location>
        <begin position="1"/>
        <end position="20"/>
    </location>
</feature>
<organism evidence="2 3">
    <name type="scientific">Dorcoceras hygrometricum</name>
    <dbReference type="NCBI Taxonomy" id="472368"/>
    <lineage>
        <taxon>Eukaryota</taxon>
        <taxon>Viridiplantae</taxon>
        <taxon>Streptophyta</taxon>
        <taxon>Embryophyta</taxon>
        <taxon>Tracheophyta</taxon>
        <taxon>Spermatophyta</taxon>
        <taxon>Magnoliopsida</taxon>
        <taxon>eudicotyledons</taxon>
        <taxon>Gunneridae</taxon>
        <taxon>Pentapetalae</taxon>
        <taxon>asterids</taxon>
        <taxon>lamiids</taxon>
        <taxon>Lamiales</taxon>
        <taxon>Gesneriaceae</taxon>
        <taxon>Didymocarpoideae</taxon>
        <taxon>Trichosporeae</taxon>
        <taxon>Loxocarpinae</taxon>
        <taxon>Dorcoceras</taxon>
    </lineage>
</organism>
<evidence type="ECO:0000313" key="2">
    <source>
        <dbReference type="EMBL" id="KZV52316.1"/>
    </source>
</evidence>